<keyword evidence="3" id="KW-1185">Reference proteome</keyword>
<sequence length="225" mass="23655">MDAATIEALGQEVVYVQWFAWIDIEGDPVRAVSGVQDIAIGAGETGDPDLDGHVFEAVPSELTDISDVQHSEDGSETVTARLSGLPLVNSDLLDVVGQKSKWRKREARLWFRVLEPATFGAGGQPVTFTPLPIHSYYSGYLVGLTVNVGEDDQTIVAAIENYQAALSEGSGLTYLHQSEFDAGDKSAEQTLAASNGIQKAGVRGGAGGGGGGRGGGGIWSRQVHK</sequence>
<protein>
    <recommendedName>
        <fullName evidence="4">Phage tail protein</fullName>
    </recommendedName>
</protein>
<evidence type="ECO:0000256" key="1">
    <source>
        <dbReference type="SAM" id="MobiDB-lite"/>
    </source>
</evidence>
<evidence type="ECO:0008006" key="4">
    <source>
        <dbReference type="Google" id="ProtNLM"/>
    </source>
</evidence>
<evidence type="ECO:0000313" key="3">
    <source>
        <dbReference type="Proteomes" id="UP001335183"/>
    </source>
</evidence>
<reference evidence="2 3" key="1">
    <citation type="submission" date="2024-02" db="EMBL/GenBank/DDBJ databases">
        <title>The whole genome sequence of five bacterial samples isolated from Abu Dhabi Sabkha-shore region.</title>
        <authorList>
            <person name="Sudalaimuthuasari N."/>
            <person name="Sarfraz B."/>
            <person name="Tuyisabe J.D."/>
            <person name="Mugisha Ntwali L.D.M."/>
            <person name="Ali A.I.A.A."/>
            <person name="Almansoori S.Z.A."/>
            <person name="Alajami H.S.A."/>
            <person name="Almeqbaali A.A.S."/>
            <person name="Kundu B."/>
            <person name="Saeed E.E."/>
            <person name="Sukumarinath V."/>
            <person name="Mishra A.K."/>
            <person name="Hazzouri K.M."/>
            <person name="Almaskari R."/>
            <person name="Sharma A.K."/>
            <person name="Amiri K.M.A."/>
        </authorList>
    </citation>
    <scope>NUCLEOTIDE SEQUENCE [LARGE SCALE GENOMIC DNA]</scope>
    <source>
        <strain evidence="3">kcgeb_sd</strain>
    </source>
</reference>
<name>A0ABZ2D1Y8_9SPHN</name>
<gene>
    <name evidence="2" type="ORF">V5F89_12490</name>
</gene>
<feature type="region of interest" description="Disordered" evidence="1">
    <location>
        <begin position="202"/>
        <end position="225"/>
    </location>
</feature>
<dbReference type="EMBL" id="CP144918">
    <property type="protein sequence ID" value="WWA47068.1"/>
    <property type="molecule type" value="Genomic_DNA"/>
</dbReference>
<dbReference type="Proteomes" id="UP001335183">
    <property type="component" value="Chromosome"/>
</dbReference>
<evidence type="ECO:0000313" key="2">
    <source>
        <dbReference type="EMBL" id="WWA47068.1"/>
    </source>
</evidence>
<organism evidence="2 3">
    <name type="scientific">Pelagerythrobacter marensis</name>
    <dbReference type="NCBI Taxonomy" id="543877"/>
    <lineage>
        <taxon>Bacteria</taxon>
        <taxon>Pseudomonadati</taxon>
        <taxon>Pseudomonadota</taxon>
        <taxon>Alphaproteobacteria</taxon>
        <taxon>Sphingomonadales</taxon>
        <taxon>Erythrobacteraceae</taxon>
        <taxon>Pelagerythrobacter</taxon>
    </lineage>
</organism>
<accession>A0ABZ2D1Y8</accession>
<dbReference type="RefSeq" id="WP_338445959.1">
    <property type="nucleotide sequence ID" value="NZ_CP144918.1"/>
</dbReference>
<proteinExistence type="predicted"/>
<feature type="compositionally biased region" description="Gly residues" evidence="1">
    <location>
        <begin position="202"/>
        <end position="218"/>
    </location>
</feature>